<reference evidence="2 3" key="1">
    <citation type="submission" date="2021-06" db="EMBL/GenBank/DDBJ databases">
        <authorList>
            <person name="Palmer J.M."/>
        </authorList>
    </citation>
    <scope>NUCLEOTIDE SEQUENCE [LARGE SCALE GENOMIC DNA]</scope>
    <source>
        <strain evidence="2 3">XC_2019</strain>
        <tissue evidence="2">Muscle</tissue>
    </source>
</reference>
<dbReference type="EMBL" id="JAHRIN010038395">
    <property type="protein sequence ID" value="MEQ2204953.1"/>
    <property type="molecule type" value="Genomic_DNA"/>
</dbReference>
<feature type="non-terminal residue" evidence="2">
    <location>
        <position position="1"/>
    </location>
</feature>
<organism evidence="2 3">
    <name type="scientific">Xenoophorus captivus</name>
    <dbReference type="NCBI Taxonomy" id="1517983"/>
    <lineage>
        <taxon>Eukaryota</taxon>
        <taxon>Metazoa</taxon>
        <taxon>Chordata</taxon>
        <taxon>Craniata</taxon>
        <taxon>Vertebrata</taxon>
        <taxon>Euteleostomi</taxon>
        <taxon>Actinopterygii</taxon>
        <taxon>Neopterygii</taxon>
        <taxon>Teleostei</taxon>
        <taxon>Neoteleostei</taxon>
        <taxon>Acanthomorphata</taxon>
        <taxon>Ovalentaria</taxon>
        <taxon>Atherinomorphae</taxon>
        <taxon>Cyprinodontiformes</taxon>
        <taxon>Goodeidae</taxon>
        <taxon>Xenoophorus</taxon>
    </lineage>
</organism>
<sequence>KVRLARIRMAKKGTTNAFLQYKEDHTLGVRDTHSDTHTHSDTLTVFQQGE</sequence>
<evidence type="ECO:0000313" key="3">
    <source>
        <dbReference type="Proteomes" id="UP001434883"/>
    </source>
</evidence>
<keyword evidence="3" id="KW-1185">Reference proteome</keyword>
<gene>
    <name evidence="2" type="ORF">XENOCAPTIV_021765</name>
</gene>
<accession>A0ABV0RBD3</accession>
<feature type="compositionally biased region" description="Basic and acidic residues" evidence="1">
    <location>
        <begin position="30"/>
        <end position="40"/>
    </location>
</feature>
<proteinExistence type="predicted"/>
<protein>
    <submittedName>
        <fullName evidence="2">Uncharacterized protein</fullName>
    </submittedName>
</protein>
<evidence type="ECO:0000256" key="1">
    <source>
        <dbReference type="SAM" id="MobiDB-lite"/>
    </source>
</evidence>
<name>A0ABV0RBD3_9TELE</name>
<feature type="region of interest" description="Disordered" evidence="1">
    <location>
        <begin position="30"/>
        <end position="50"/>
    </location>
</feature>
<evidence type="ECO:0000313" key="2">
    <source>
        <dbReference type="EMBL" id="MEQ2204953.1"/>
    </source>
</evidence>
<comment type="caution">
    <text evidence="2">The sequence shown here is derived from an EMBL/GenBank/DDBJ whole genome shotgun (WGS) entry which is preliminary data.</text>
</comment>
<dbReference type="Proteomes" id="UP001434883">
    <property type="component" value="Unassembled WGS sequence"/>
</dbReference>